<evidence type="ECO:0000313" key="2">
    <source>
        <dbReference type="EMBL" id="CAJ0898909.1"/>
    </source>
</evidence>
<dbReference type="GO" id="GO:0004177">
    <property type="term" value="F:aminopeptidase activity"/>
    <property type="evidence" value="ECO:0007669"/>
    <property type="project" value="TreeGrafter"/>
</dbReference>
<dbReference type="SUPFAM" id="SSF55486">
    <property type="entry name" value="Metalloproteases ('zincins'), catalytic domain"/>
    <property type="match status" value="1"/>
</dbReference>
<evidence type="ECO:0000313" key="4">
    <source>
        <dbReference type="Proteomes" id="UP001190452"/>
    </source>
</evidence>
<dbReference type="PANTHER" id="PTHR30164:SF2">
    <property type="entry name" value="PROTEIN MTFA"/>
    <property type="match status" value="1"/>
</dbReference>
<dbReference type="Pfam" id="PF06167">
    <property type="entry name" value="Peptidase_M90"/>
    <property type="match status" value="1"/>
</dbReference>
<dbReference type="RefSeq" id="WP_104566024.1">
    <property type="nucleotide sequence ID" value="NZ_CATVXE010000006.1"/>
</dbReference>
<dbReference type="Proteomes" id="UP001190452">
    <property type="component" value="Unassembled WGS sequence"/>
</dbReference>
<dbReference type="Proteomes" id="UP001190002">
    <property type="component" value="Unassembled WGS sequence"/>
</dbReference>
<dbReference type="InterPro" id="IPR042252">
    <property type="entry name" value="MtfA_N"/>
</dbReference>
<reference evidence="1 4" key="1">
    <citation type="submission" date="2023-07" db="EMBL/GenBank/DDBJ databases">
        <authorList>
            <person name="Peeters C."/>
        </authorList>
    </citation>
    <scope>NUCLEOTIDE SEQUENCE</scope>
    <source>
        <strain evidence="2 4">R-77569</strain>
        <strain evidence="1">R-77591</strain>
    </source>
</reference>
<evidence type="ECO:0000313" key="3">
    <source>
        <dbReference type="Proteomes" id="UP001190002"/>
    </source>
</evidence>
<organism evidence="1 3">
    <name type="scientific">Ralstonia mannitolilytica</name>
    <dbReference type="NCBI Taxonomy" id="105219"/>
    <lineage>
        <taxon>Bacteria</taxon>
        <taxon>Pseudomonadati</taxon>
        <taxon>Pseudomonadota</taxon>
        <taxon>Betaproteobacteria</taxon>
        <taxon>Burkholderiales</taxon>
        <taxon>Burkholderiaceae</taxon>
        <taxon>Ralstonia</taxon>
    </lineage>
</organism>
<dbReference type="InterPro" id="IPR024079">
    <property type="entry name" value="MetalloPept_cat_dom_sf"/>
</dbReference>
<gene>
    <name evidence="1" type="primary">mtfA</name>
    <name evidence="2" type="ORF">R77569_04863</name>
    <name evidence="1" type="ORF">R77591_01875</name>
</gene>
<dbReference type="Gene3D" id="1.10.472.150">
    <property type="entry name" value="Glucose-regulated metallo-peptidase M90, N-terminal domain"/>
    <property type="match status" value="1"/>
</dbReference>
<proteinExistence type="predicted"/>
<keyword evidence="4" id="KW-1185">Reference proteome</keyword>
<dbReference type="CDD" id="cd20169">
    <property type="entry name" value="Peptidase_M90_mtfA"/>
    <property type="match status" value="1"/>
</dbReference>
<accession>A0AAD2AQD0</accession>
<dbReference type="EMBL" id="CATVXE010000006">
    <property type="protein sequence ID" value="CAJ0682497.1"/>
    <property type="molecule type" value="Genomic_DNA"/>
</dbReference>
<name>A0AAD2AQD0_9RALS</name>
<dbReference type="GO" id="GO:0008237">
    <property type="term" value="F:metallopeptidase activity"/>
    <property type="evidence" value="ECO:0007669"/>
    <property type="project" value="InterPro"/>
</dbReference>
<dbReference type="AlphaFoldDB" id="A0AAD2AQD0"/>
<protein>
    <submittedName>
        <fullName evidence="1">Protein MtfA</fullName>
    </submittedName>
</protein>
<dbReference type="GO" id="GO:0005829">
    <property type="term" value="C:cytosol"/>
    <property type="evidence" value="ECO:0007669"/>
    <property type="project" value="TreeGrafter"/>
</dbReference>
<evidence type="ECO:0000313" key="1">
    <source>
        <dbReference type="EMBL" id="CAJ0682497.1"/>
    </source>
</evidence>
<dbReference type="Gene3D" id="3.40.390.10">
    <property type="entry name" value="Collagenase (Catalytic Domain)"/>
    <property type="match status" value="1"/>
</dbReference>
<dbReference type="EMBL" id="CAUDKV010000034">
    <property type="protein sequence ID" value="CAJ0898909.1"/>
    <property type="molecule type" value="Genomic_DNA"/>
</dbReference>
<dbReference type="InterPro" id="IPR010384">
    <property type="entry name" value="MtfA_fam"/>
</dbReference>
<comment type="caution">
    <text evidence="1">The sequence shown here is derived from an EMBL/GenBank/DDBJ whole genome shotgun (WGS) entry which is preliminary data.</text>
</comment>
<sequence length="288" mass="32520">MLSSVFRWFSGRTRSRRLARYAISDALWSRTLAGLPFLLNWPQADLLRLRETATLFIAEKEFTTTQGLPLTDEMVISIAVQASVPVLELGIAWYRGWHGVVIYPGEFVIRKEVMDEDGVVHDVREEASGEAWEHGPVILSWEDIELGGAPPEPGAQPYNVVVHEFAHKLDMLNGESDGIPAFSSRLHADVDREQWADALYAEYEAFAGRCEQVPERRWNTDPILSLLDPYGAQHPAEFFAVASEVFFVEPVALLEALPSLYALLQAFYLQDPARRVLHAEQRQEGFLP</sequence>
<dbReference type="PANTHER" id="PTHR30164">
    <property type="entry name" value="MTFA PEPTIDASE"/>
    <property type="match status" value="1"/>
</dbReference>